<name>A0A1J1IYC1_9DIPT</name>
<proteinExistence type="predicted"/>
<dbReference type="EMBL" id="CVRI01000063">
    <property type="protein sequence ID" value="CRL04556.1"/>
    <property type="molecule type" value="Genomic_DNA"/>
</dbReference>
<evidence type="ECO:0000313" key="3">
    <source>
        <dbReference type="Proteomes" id="UP000183832"/>
    </source>
</evidence>
<reference evidence="2 3" key="1">
    <citation type="submission" date="2015-04" db="EMBL/GenBank/DDBJ databases">
        <authorList>
            <person name="Syromyatnikov M.Y."/>
            <person name="Popov V.N."/>
        </authorList>
    </citation>
    <scope>NUCLEOTIDE SEQUENCE [LARGE SCALE GENOMIC DNA]</scope>
</reference>
<organism evidence="2 3">
    <name type="scientific">Clunio marinus</name>
    <dbReference type="NCBI Taxonomy" id="568069"/>
    <lineage>
        <taxon>Eukaryota</taxon>
        <taxon>Metazoa</taxon>
        <taxon>Ecdysozoa</taxon>
        <taxon>Arthropoda</taxon>
        <taxon>Hexapoda</taxon>
        <taxon>Insecta</taxon>
        <taxon>Pterygota</taxon>
        <taxon>Neoptera</taxon>
        <taxon>Endopterygota</taxon>
        <taxon>Diptera</taxon>
        <taxon>Nematocera</taxon>
        <taxon>Chironomoidea</taxon>
        <taxon>Chironomidae</taxon>
        <taxon>Clunio</taxon>
    </lineage>
</organism>
<accession>A0A1J1IYC1</accession>
<keyword evidence="3" id="KW-1185">Reference proteome</keyword>
<evidence type="ECO:0000313" key="2">
    <source>
        <dbReference type="EMBL" id="CRL04556.1"/>
    </source>
</evidence>
<keyword evidence="1" id="KW-0732">Signal</keyword>
<gene>
    <name evidence="2" type="ORF">CLUMA_CG017627</name>
</gene>
<feature type="chain" id="PRO_5012362571" evidence="1">
    <location>
        <begin position="25"/>
        <end position="94"/>
    </location>
</feature>
<dbReference type="Proteomes" id="UP000183832">
    <property type="component" value="Unassembled WGS sequence"/>
</dbReference>
<dbReference type="AlphaFoldDB" id="A0A1J1IYC1"/>
<feature type="signal peptide" evidence="1">
    <location>
        <begin position="1"/>
        <end position="24"/>
    </location>
</feature>
<evidence type="ECO:0000256" key="1">
    <source>
        <dbReference type="SAM" id="SignalP"/>
    </source>
</evidence>
<sequence>MKFQPTTLFIILVILAVSIHESTQRPQPDLKELVEKLPNVIMEIMQKFPKIDKETFPQIIKELKSRFPNVDPREFMQAVKEVLPKIMQNLPNLG</sequence>
<protein>
    <submittedName>
        <fullName evidence="2">CLUMA_CG017627, isoform A</fullName>
    </submittedName>
</protein>